<gene>
    <name evidence="6" type="ORF">CTAYLR_003527</name>
</gene>
<dbReference type="InterPro" id="IPR000571">
    <property type="entry name" value="Znf_CCCH"/>
</dbReference>
<dbReference type="SUPFAM" id="SSF90229">
    <property type="entry name" value="CCCH zinc finger"/>
    <property type="match status" value="1"/>
</dbReference>
<evidence type="ECO:0000256" key="2">
    <source>
        <dbReference type="ARBA" id="ARBA00022771"/>
    </source>
</evidence>
<comment type="caution">
    <text evidence="6">The sequence shown here is derived from an EMBL/GenBank/DDBJ whole genome shotgun (WGS) entry which is preliminary data.</text>
</comment>
<dbReference type="SUPFAM" id="SSF52540">
    <property type="entry name" value="P-loop containing nucleoside triphosphate hydrolases"/>
    <property type="match status" value="1"/>
</dbReference>
<dbReference type="PANTHER" id="PTHR10887:SF341">
    <property type="entry name" value="NFX1-TYPE ZINC FINGER-CONTAINING PROTEIN 1"/>
    <property type="match status" value="1"/>
</dbReference>
<keyword evidence="7" id="KW-1185">Reference proteome</keyword>
<dbReference type="AlphaFoldDB" id="A0AAD7XL02"/>
<keyword evidence="2 4" id="KW-0863">Zinc-finger</keyword>
<dbReference type="SMART" id="SM00356">
    <property type="entry name" value="ZnF_C3H1"/>
    <property type="match status" value="2"/>
</dbReference>
<dbReference type="GO" id="GO:0004386">
    <property type="term" value="F:helicase activity"/>
    <property type="evidence" value="ECO:0007669"/>
    <property type="project" value="InterPro"/>
</dbReference>
<dbReference type="GO" id="GO:0031380">
    <property type="term" value="C:nuclear RNA-directed RNA polymerase complex"/>
    <property type="evidence" value="ECO:0007669"/>
    <property type="project" value="TreeGrafter"/>
</dbReference>
<accession>A0AAD7XL02</accession>
<dbReference type="Gene3D" id="3.30.1370.210">
    <property type="match status" value="1"/>
</dbReference>
<keyword evidence="1 4" id="KW-0479">Metal-binding</keyword>
<dbReference type="Pfam" id="PF13086">
    <property type="entry name" value="AAA_11"/>
    <property type="match status" value="1"/>
</dbReference>
<dbReference type="Pfam" id="PF00642">
    <property type="entry name" value="zf-CCCH"/>
    <property type="match status" value="1"/>
</dbReference>
<organism evidence="6 7">
    <name type="scientific">Chrysophaeum taylorii</name>
    <dbReference type="NCBI Taxonomy" id="2483200"/>
    <lineage>
        <taxon>Eukaryota</taxon>
        <taxon>Sar</taxon>
        <taxon>Stramenopiles</taxon>
        <taxon>Ochrophyta</taxon>
        <taxon>Pelagophyceae</taxon>
        <taxon>Pelagomonadales</taxon>
        <taxon>Pelagomonadaceae</taxon>
        <taxon>Chrysophaeum</taxon>
    </lineage>
</organism>
<dbReference type="InterPro" id="IPR041677">
    <property type="entry name" value="DNA2/NAM7_AAA_11"/>
</dbReference>
<keyword evidence="3 4" id="KW-0862">Zinc</keyword>
<protein>
    <recommendedName>
        <fullName evidence="5">C3H1-type domain-containing protein</fullName>
    </recommendedName>
</protein>
<evidence type="ECO:0000313" key="6">
    <source>
        <dbReference type="EMBL" id="KAJ8602191.1"/>
    </source>
</evidence>
<sequence length="1017" mass="111535">MKICFEFKKGRCKHGDKCCFRHVGAEELPQKLRTEHEAPPAKLCYAFQNTGWCKFGDRCRYAHHASKGGGRGRVSADIKQGEVSTNIKHGGVSADIAQFLRHLGKQVQRQKVEVDLDLWHRSWLVAGALKPAAARHLLRALMLLPASAAVQPPPRAVLAVVERAVASADDAQTLEVAADVLEHRLVATPDMRDQVADVGKAAQKSLVALLQIDVLLASRCGPLLARYPAIVERCVATLDAATTTREEEEEEEEVVPWLGWRAATVGWLQSGAWLDAPPLQKGYESVDDYVETLGRLVTMLTFYWGAGAVFPKCHQHQHDMPCNQPLLAVARSNKSRVCGQRLPGGRGTCGEAAKVCCARHGHDAACARCLRRLQAPLVGTKGPRASTDVYDAVVVRETIRRDGQIFILNDLRSRKPPTVETNWRTTYRLQCSALVGVVRLGASGVPLCPDQKIAWAEVVPLNPADAASDYIERKKGRIALRLLTTADLSTLQPSLDDGLDEGICVAVVDLQVFVPEVISVLSTITDPALVDHLRRIPFAEHLISFDDNNNNKNKGVVPSGISGAETVENTIADALRTSEIDVLCRFPAPVMEDLIAKISTLCRSANLYGTQLDAFAQALRSSLHCTQGPPGTGKSYLGVQLIFALDIIRDFARKNGISLGPIVLLSYKNHALDEMLVDVLRLSSDRTLGTALIRCGNPENQLLSAHRESAVEAEKMAQRELKRRLDTVRYAQKILRDWRELTSELRETVDDGAAFQKLSAWKSRRRRRAVHSLVRARERLVGTTDVGLVATVVSALELFANVQEYFSSQKDPVDIIFDPKETSLAPKSKAAYDLLEKLARSPAVEKEGPATRTLLGDTIAGIAENTEHWLAPPPHESRVMFLTANWLDGSVPPPRCEADGCVLAARVGGSYCAEMHDCKHPSGCSRRRASLGGVVVFCDVHRCVAAAAAKLEDEKDVACPNPRLENSEACEHHACPAFCETHECMVWTLRRPSLRARGSRVGIPVPSRAHQSVFVLR</sequence>
<reference evidence="6" key="1">
    <citation type="submission" date="2023-01" db="EMBL/GenBank/DDBJ databases">
        <title>Metagenome sequencing of chrysophaentin producing Chrysophaeum taylorii.</title>
        <authorList>
            <person name="Davison J."/>
            <person name="Bewley C."/>
        </authorList>
    </citation>
    <scope>NUCLEOTIDE SEQUENCE</scope>
    <source>
        <strain evidence="6">NIES-1699</strain>
    </source>
</reference>
<dbReference type="InterPro" id="IPR036855">
    <property type="entry name" value="Znf_CCCH_sf"/>
</dbReference>
<evidence type="ECO:0000256" key="1">
    <source>
        <dbReference type="ARBA" id="ARBA00022723"/>
    </source>
</evidence>
<proteinExistence type="predicted"/>
<dbReference type="InterPro" id="IPR027417">
    <property type="entry name" value="P-loop_NTPase"/>
</dbReference>
<name>A0AAD7XL02_9STRA</name>
<dbReference type="InterPro" id="IPR045055">
    <property type="entry name" value="DNA2/NAM7-like"/>
</dbReference>
<evidence type="ECO:0000256" key="3">
    <source>
        <dbReference type="ARBA" id="ARBA00022833"/>
    </source>
</evidence>
<evidence type="ECO:0000313" key="7">
    <source>
        <dbReference type="Proteomes" id="UP001230188"/>
    </source>
</evidence>
<dbReference type="EMBL" id="JAQMWT010000389">
    <property type="protein sequence ID" value="KAJ8602191.1"/>
    <property type="molecule type" value="Genomic_DNA"/>
</dbReference>
<dbReference type="PROSITE" id="PS50103">
    <property type="entry name" value="ZF_C3H1"/>
    <property type="match status" value="2"/>
</dbReference>
<dbReference type="Gene3D" id="3.40.50.300">
    <property type="entry name" value="P-loop containing nucleotide triphosphate hydrolases"/>
    <property type="match status" value="1"/>
</dbReference>
<dbReference type="PANTHER" id="PTHR10887">
    <property type="entry name" value="DNA2/NAM7 HELICASE FAMILY"/>
    <property type="match status" value="1"/>
</dbReference>
<evidence type="ECO:0000259" key="5">
    <source>
        <dbReference type="PROSITE" id="PS50103"/>
    </source>
</evidence>
<feature type="zinc finger region" description="C3H1-type" evidence="4">
    <location>
        <begin position="1"/>
        <end position="25"/>
    </location>
</feature>
<evidence type="ECO:0000256" key="4">
    <source>
        <dbReference type="PROSITE-ProRule" id="PRU00723"/>
    </source>
</evidence>
<feature type="domain" description="C3H1-type" evidence="5">
    <location>
        <begin position="1"/>
        <end position="25"/>
    </location>
</feature>
<feature type="zinc finger region" description="C3H1-type" evidence="4">
    <location>
        <begin position="38"/>
        <end position="66"/>
    </location>
</feature>
<feature type="domain" description="C3H1-type" evidence="5">
    <location>
        <begin position="38"/>
        <end position="66"/>
    </location>
</feature>
<dbReference type="GO" id="GO:0031048">
    <property type="term" value="P:regulatory ncRNA-mediated heterochromatin formation"/>
    <property type="evidence" value="ECO:0007669"/>
    <property type="project" value="TreeGrafter"/>
</dbReference>
<dbReference type="Proteomes" id="UP001230188">
    <property type="component" value="Unassembled WGS sequence"/>
</dbReference>
<dbReference type="GO" id="GO:0008270">
    <property type="term" value="F:zinc ion binding"/>
    <property type="evidence" value="ECO:0007669"/>
    <property type="project" value="UniProtKB-KW"/>
</dbReference>